<dbReference type="GeneID" id="8237375"/>
<keyword evidence="13" id="KW-1185">Reference proteome</keyword>
<comment type="subcellular location">
    <subcellularLocation>
        <location evidence="1">Cytoplasm</location>
    </subcellularLocation>
</comment>
<gene>
    <name evidence="12" type="primary">8237375</name>
    <name evidence="11" type="ORF">Phum_PHUM210100</name>
</gene>
<feature type="compositionally biased region" description="Low complexity" evidence="9">
    <location>
        <begin position="518"/>
        <end position="535"/>
    </location>
</feature>
<dbReference type="GO" id="GO:0005737">
    <property type="term" value="C:cytoplasm"/>
    <property type="evidence" value="ECO:0007669"/>
    <property type="project" value="UniProtKB-SubCell"/>
</dbReference>
<dbReference type="VEuPathDB" id="VectorBase:PHUM210100"/>
<evidence type="ECO:0000256" key="8">
    <source>
        <dbReference type="SAM" id="Coils"/>
    </source>
</evidence>
<dbReference type="GO" id="GO:0008270">
    <property type="term" value="F:zinc ion binding"/>
    <property type="evidence" value="ECO:0007669"/>
    <property type="project" value="UniProtKB-KW"/>
</dbReference>
<dbReference type="GO" id="GO:0005634">
    <property type="term" value="C:nucleus"/>
    <property type="evidence" value="ECO:0007669"/>
    <property type="project" value="TreeGrafter"/>
</dbReference>
<evidence type="ECO:0000259" key="10">
    <source>
        <dbReference type="PROSITE" id="PS51801"/>
    </source>
</evidence>
<evidence type="ECO:0000256" key="2">
    <source>
        <dbReference type="ARBA" id="ARBA00022490"/>
    </source>
</evidence>
<feature type="domain" description="CCHC NOA-type" evidence="10">
    <location>
        <begin position="538"/>
        <end position="568"/>
    </location>
</feature>
<dbReference type="eggNOG" id="ENOG502S6HT">
    <property type="taxonomic scope" value="Eukaryota"/>
</dbReference>
<dbReference type="KEGG" id="phu:Phum_PHUM210100"/>
<dbReference type="Pfam" id="PF16516">
    <property type="entry name" value="CC2-LZ"/>
    <property type="match status" value="1"/>
</dbReference>
<feature type="coiled-coil region" evidence="8">
    <location>
        <begin position="70"/>
        <end position="97"/>
    </location>
</feature>
<reference evidence="11" key="1">
    <citation type="submission" date="2007-04" db="EMBL/GenBank/DDBJ databases">
        <title>Annotation of Pediculus humanus corporis strain USDA.</title>
        <authorList>
            <person name="Kirkness E."/>
            <person name="Hannick L."/>
            <person name="Hass B."/>
            <person name="Bruggner R."/>
            <person name="Lawson D."/>
            <person name="Bidwell S."/>
            <person name="Joardar V."/>
            <person name="Caler E."/>
            <person name="Walenz B."/>
            <person name="Inman J."/>
            <person name="Schobel S."/>
            <person name="Galinsky K."/>
            <person name="Amedeo P."/>
            <person name="Strausberg R."/>
        </authorList>
    </citation>
    <scope>NUCLEOTIDE SEQUENCE</scope>
    <source>
        <strain evidence="11">USDA</strain>
    </source>
</reference>
<evidence type="ECO:0000313" key="13">
    <source>
        <dbReference type="Proteomes" id="UP000009046"/>
    </source>
</evidence>
<keyword evidence="5" id="KW-0862">Zinc</keyword>
<keyword evidence="3" id="KW-0479">Metal-binding</keyword>
<dbReference type="Gene3D" id="1.20.5.390">
    <property type="entry name" value="L1 transposable element, trimerization domain"/>
    <property type="match status" value="1"/>
</dbReference>
<evidence type="ECO:0000313" key="11">
    <source>
        <dbReference type="EMBL" id="EEB12832.1"/>
    </source>
</evidence>
<dbReference type="OrthoDB" id="6343844at2759"/>
<dbReference type="InterPro" id="IPR034735">
    <property type="entry name" value="NEMO_ZF"/>
</dbReference>
<proteinExistence type="predicted"/>
<name>E0VHH6_PEDHC</name>
<dbReference type="RefSeq" id="XP_002425570.1">
    <property type="nucleotide sequence ID" value="XM_002425525.1"/>
</dbReference>
<keyword evidence="6 8" id="KW-0175">Coiled coil</keyword>
<feature type="region of interest" description="Disordered" evidence="9">
    <location>
        <begin position="506"/>
        <end position="536"/>
    </location>
</feature>
<evidence type="ECO:0000256" key="4">
    <source>
        <dbReference type="ARBA" id="ARBA00022771"/>
    </source>
</evidence>
<reference evidence="12" key="3">
    <citation type="submission" date="2020-05" db="UniProtKB">
        <authorList>
            <consortium name="EnsemblMetazoa"/>
        </authorList>
    </citation>
    <scope>IDENTIFICATION</scope>
    <source>
        <strain evidence="12">USDA</strain>
    </source>
</reference>
<dbReference type="InterPro" id="IPR032419">
    <property type="entry name" value="CC2-LZ_dom"/>
</dbReference>
<dbReference type="InParanoid" id="E0VHH6"/>
<dbReference type="PROSITE" id="PS51801">
    <property type="entry name" value="ZF_CCHC_NOA"/>
    <property type="match status" value="1"/>
</dbReference>
<dbReference type="GO" id="GO:0070530">
    <property type="term" value="F:K63-linked polyubiquitin modification-dependent protein binding"/>
    <property type="evidence" value="ECO:0007669"/>
    <property type="project" value="InterPro"/>
</dbReference>
<feature type="coiled-coil region" evidence="8">
    <location>
        <begin position="395"/>
        <end position="460"/>
    </location>
</feature>
<evidence type="ECO:0000256" key="5">
    <source>
        <dbReference type="ARBA" id="ARBA00022833"/>
    </source>
</evidence>
<evidence type="ECO:0000256" key="6">
    <source>
        <dbReference type="ARBA" id="ARBA00023054"/>
    </source>
</evidence>
<evidence type="ECO:0000256" key="3">
    <source>
        <dbReference type="ARBA" id="ARBA00022723"/>
    </source>
</evidence>
<evidence type="ECO:0000256" key="1">
    <source>
        <dbReference type="ARBA" id="ARBA00004496"/>
    </source>
</evidence>
<evidence type="ECO:0000313" key="12">
    <source>
        <dbReference type="EnsemblMetazoa" id="PHUM210100-PA"/>
    </source>
</evidence>
<dbReference type="GO" id="GO:0043122">
    <property type="term" value="P:regulation of canonical NF-kappaB signal transduction"/>
    <property type="evidence" value="ECO:0007669"/>
    <property type="project" value="TreeGrafter"/>
</dbReference>
<reference evidence="11" key="2">
    <citation type="submission" date="2007-04" db="EMBL/GenBank/DDBJ databases">
        <title>The genome of the human body louse.</title>
        <authorList>
            <consortium name="The Human Body Louse Genome Consortium"/>
            <person name="Kirkness E."/>
            <person name="Walenz B."/>
            <person name="Hass B."/>
            <person name="Bruggner R."/>
            <person name="Strausberg R."/>
        </authorList>
    </citation>
    <scope>NUCLEOTIDE SEQUENCE</scope>
    <source>
        <strain evidence="11">USDA</strain>
    </source>
</reference>
<keyword evidence="2" id="KW-0963">Cytoplasm</keyword>
<organism>
    <name type="scientific">Pediculus humanus subsp. corporis</name>
    <name type="common">Body louse</name>
    <dbReference type="NCBI Taxonomy" id="121224"/>
    <lineage>
        <taxon>Eukaryota</taxon>
        <taxon>Metazoa</taxon>
        <taxon>Ecdysozoa</taxon>
        <taxon>Arthropoda</taxon>
        <taxon>Hexapoda</taxon>
        <taxon>Insecta</taxon>
        <taxon>Pterygota</taxon>
        <taxon>Neoptera</taxon>
        <taxon>Paraneoptera</taxon>
        <taxon>Psocodea</taxon>
        <taxon>Troctomorpha</taxon>
        <taxon>Phthiraptera</taxon>
        <taxon>Anoplura</taxon>
        <taxon>Pediculidae</taxon>
        <taxon>Pediculus</taxon>
    </lineage>
</organism>
<dbReference type="AlphaFoldDB" id="E0VHH6"/>
<feature type="coiled-coil region" evidence="8">
    <location>
        <begin position="186"/>
        <end position="303"/>
    </location>
</feature>
<dbReference type="Gene3D" id="1.20.5.990">
    <property type="entry name" value="Nemo cc2-lz domain - 1d5 darpin complex"/>
    <property type="match status" value="1"/>
</dbReference>
<dbReference type="EMBL" id="AAZO01002425">
    <property type="status" value="NOT_ANNOTATED_CDS"/>
    <property type="molecule type" value="Genomic_DNA"/>
</dbReference>
<dbReference type="HOGENOM" id="CLU_034412_0_0_1"/>
<dbReference type="OMA" id="KCGMILP"/>
<dbReference type="InterPro" id="IPR021063">
    <property type="entry name" value="NEMO_N"/>
</dbReference>
<dbReference type="CTD" id="8237375"/>
<dbReference type="STRING" id="121224.E0VHH6"/>
<accession>E0VHH6</accession>
<sequence>MSEELSKEPLSNVSDSSFVILGPGSFAPLSDNESWNDAELLTDKPNSVVDMKNSQNQDISFKTFTITNDEGDAQDKLNHLLQENQKLKETLNQNNLAIKSQLNTFFMWQQEVLKTHETHKQKFLETKDLILKLRLENANLKKQIENMTTTTTNDFSLLSNGDSNIKSNFSPGVDSINKPDLNIDEVHNLQKNILELERLQENAESNDECLSLDKYDLQKTIKKLKHEILNVSQKLKDFQCENDYLKNKMKEQNTKSQNGSSFVPVSLPNSEARVQISNLLKQLDDERRKVTILKKEIKKMKVLFLSKNDNPSDELSICVDELNDMNDSVQNQNMRFDGLNSWINLAEETVMGSNFQKEHQTQILSEISHLKNYVMREEKISKEKEESLKVMHYQFSKLLNDYKELQEKLNVLNESKMENDKMKGDINSLVIELNEKDEKLKSKEDECEKLKESIANLNLECEKIPVLKVQAELYESDFKDEREAREKLVGEKEKMAEQIRILQTKLENLNSEKKEGNSNDQSSSAKGSSDTSTVSPLQRNKSRFVCPKCMFSFSNLNTCEKHIDECLNIHFYP</sequence>
<dbReference type="PANTHER" id="PTHR31553:SF1">
    <property type="entry name" value="NF-KAPPA-B ESSENTIAL MODULATOR"/>
    <property type="match status" value="1"/>
</dbReference>
<keyword evidence="4 7" id="KW-0863">Zinc-finger</keyword>
<dbReference type="EMBL" id="DS235170">
    <property type="protein sequence ID" value="EEB12832.1"/>
    <property type="molecule type" value="Genomic_DNA"/>
</dbReference>
<evidence type="ECO:0000256" key="7">
    <source>
        <dbReference type="PROSITE-ProRule" id="PRU01142"/>
    </source>
</evidence>
<evidence type="ECO:0000256" key="9">
    <source>
        <dbReference type="SAM" id="MobiDB-lite"/>
    </source>
</evidence>
<dbReference type="Pfam" id="PF11577">
    <property type="entry name" value="NEMO"/>
    <property type="match status" value="1"/>
</dbReference>
<dbReference type="InterPro" id="IPR051301">
    <property type="entry name" value="Optineurin/NFkB_EssMod"/>
</dbReference>
<dbReference type="EnsemblMetazoa" id="PHUM210100-RA">
    <property type="protein sequence ID" value="PHUM210100-PA"/>
    <property type="gene ID" value="PHUM210100"/>
</dbReference>
<dbReference type="Proteomes" id="UP000009046">
    <property type="component" value="Unassembled WGS sequence"/>
</dbReference>
<protein>
    <submittedName>
        <fullName evidence="11 12">Optineurin, putative</fullName>
    </submittedName>
</protein>
<dbReference type="CDD" id="cd09803">
    <property type="entry name" value="UBAN"/>
    <property type="match status" value="1"/>
</dbReference>
<dbReference type="PANTHER" id="PTHR31553">
    <property type="entry name" value="NF-KAPPA-B ESSENTIAL MODULATOR"/>
    <property type="match status" value="1"/>
</dbReference>